<dbReference type="GO" id="GO:0009277">
    <property type="term" value="C:fungal-type cell wall"/>
    <property type="evidence" value="ECO:0007669"/>
    <property type="project" value="UniProtKB-ARBA"/>
</dbReference>
<evidence type="ECO:0000256" key="12">
    <source>
        <dbReference type="RuleBase" id="RU361209"/>
    </source>
</evidence>
<evidence type="ECO:0000256" key="6">
    <source>
        <dbReference type="ARBA" id="ARBA00022729"/>
    </source>
</evidence>
<dbReference type="Pfam" id="PF03198">
    <property type="entry name" value="Glyco_hydro_72"/>
    <property type="match status" value="1"/>
</dbReference>
<dbReference type="InterPro" id="IPR004886">
    <property type="entry name" value="Glucanosyltransferase"/>
</dbReference>
<dbReference type="InterPro" id="IPR017853">
    <property type="entry name" value="GH"/>
</dbReference>
<dbReference type="GO" id="GO:0071970">
    <property type="term" value="P:fungal-type cell wall (1-&gt;3)-beta-D-glucan biosynthetic process"/>
    <property type="evidence" value="ECO:0007669"/>
    <property type="project" value="TreeGrafter"/>
</dbReference>
<keyword evidence="4 12" id="KW-0336">GPI-anchor</keyword>
<evidence type="ECO:0000256" key="14">
    <source>
        <dbReference type="SAM" id="Phobius"/>
    </source>
</evidence>
<dbReference type="EMBL" id="LT598486">
    <property type="protein sequence ID" value="SCW03788.1"/>
    <property type="molecule type" value="Genomic_DNA"/>
</dbReference>
<reference evidence="15 16" key="1">
    <citation type="submission" date="2016-03" db="EMBL/GenBank/DDBJ databases">
        <authorList>
            <person name="Devillers H."/>
        </authorList>
    </citation>
    <scope>NUCLEOTIDE SEQUENCE [LARGE SCALE GENOMIC DNA]</scope>
    <source>
        <strain evidence="15">CBS 6772</strain>
    </source>
</reference>
<dbReference type="PANTHER" id="PTHR31468:SF14">
    <property type="entry name" value="1,3-BETA-GLUCANOSYLTRANSFERASE GAS4"/>
    <property type="match status" value="1"/>
</dbReference>
<evidence type="ECO:0000256" key="2">
    <source>
        <dbReference type="ARBA" id="ARBA00004589"/>
    </source>
</evidence>
<comment type="function">
    <text evidence="12">Splits internally a 1,3-beta-glucan molecule and transfers the newly generated reducing end (the donor) to the non-reducing end of another 1,3-beta-glucan molecule (the acceptor) forming a 1,3-beta linkage, resulting in the elongation of 1,3-beta-glucan chains in the cell wall.</text>
</comment>
<dbReference type="Proteomes" id="UP000190831">
    <property type="component" value="Chromosome G"/>
</dbReference>
<keyword evidence="6" id="KW-0732">Signal</keyword>
<protein>
    <recommendedName>
        <fullName evidence="12">1,3-beta-glucanosyltransferase</fullName>
        <ecNumber evidence="12">2.4.1.-</ecNumber>
    </recommendedName>
</protein>
<dbReference type="GO" id="GO:0031505">
    <property type="term" value="P:fungal-type cell wall organization"/>
    <property type="evidence" value="ECO:0007669"/>
    <property type="project" value="TreeGrafter"/>
</dbReference>
<keyword evidence="7 12" id="KW-0472">Membrane</keyword>
<dbReference type="Gene3D" id="3.20.20.80">
    <property type="entry name" value="Glycosidases"/>
    <property type="match status" value="1"/>
</dbReference>
<evidence type="ECO:0000313" key="16">
    <source>
        <dbReference type="Proteomes" id="UP000190831"/>
    </source>
</evidence>
<evidence type="ECO:0000313" key="15">
    <source>
        <dbReference type="EMBL" id="SCW03788.1"/>
    </source>
</evidence>
<evidence type="ECO:0000256" key="8">
    <source>
        <dbReference type="ARBA" id="ARBA00023157"/>
    </source>
</evidence>
<evidence type="ECO:0000256" key="7">
    <source>
        <dbReference type="ARBA" id="ARBA00023136"/>
    </source>
</evidence>
<dbReference type="OrthoDB" id="421038at2759"/>
<name>A0A1G4MIY8_LACFM</name>
<keyword evidence="11" id="KW-0961">Cell wall biogenesis/degradation</keyword>
<feature type="transmembrane region" description="Helical" evidence="14">
    <location>
        <begin position="21"/>
        <end position="41"/>
    </location>
</feature>
<evidence type="ECO:0000256" key="5">
    <source>
        <dbReference type="ARBA" id="ARBA00022679"/>
    </source>
</evidence>
<comment type="subcellular location">
    <subcellularLocation>
        <location evidence="1">Cell envelope</location>
    </subcellularLocation>
    <subcellularLocation>
        <location evidence="12">Cell membrane</location>
        <topology evidence="12">Lipid-anchor</topology>
        <topology evidence="12">GPI-anchor</topology>
    </subcellularLocation>
    <subcellularLocation>
        <location evidence="2">Membrane</location>
        <topology evidence="2">Lipid-anchor</topology>
        <topology evidence="2">GPI-anchor</topology>
    </subcellularLocation>
</comment>
<dbReference type="PROSITE" id="PS51257">
    <property type="entry name" value="PROKAR_LIPOPROTEIN"/>
    <property type="match status" value="1"/>
</dbReference>
<gene>
    <name evidence="15" type="ORF">LAFE_0G18228G</name>
</gene>
<dbReference type="EC" id="2.4.1.-" evidence="12"/>
<evidence type="ECO:0000256" key="13">
    <source>
        <dbReference type="SAM" id="MobiDB-lite"/>
    </source>
</evidence>
<keyword evidence="14" id="KW-0812">Transmembrane</keyword>
<keyword evidence="16" id="KW-1185">Reference proteome</keyword>
<sequence length="498" mass="56371">MLKHCFSKQVDTSFLLLTMHFRSTLFFVIHILSSCLLVSGLTHPIKIQGNHFIDAITNETFFIKGVDYQPGGSSAVSEESDPLSNPAICARDIALFQELGINTVRVYSVNPELDHNACMTMLALADIYLILDVNSPLPNQHLNRYEPWTTYNDQYLQHVFKVIEQFSYYNNTLGFFAGNEVINDGLSAKRSPAYVRSVINDMKRYIKKHSPRIIPVGYSAADDLRYRIPLSYYLGCHDSEKPDSNVDFYGVNSYQWCGEQTFSSSGYDQLVAAYRQYSKPVFFSEFGCNNVLPRTFSEVDALYSEEMIPVFSGGLVYEFTQEPNNYGLVEVGSGGEVHLLNDFQVLKEKYGQINSTVLHNLASGNLPNSNLMKRTTSCENIYENLHTEINVPDTFAFDLIEKGVKVRQGKYIDLPSDDLTSKFKVYNTGGDLHEGIKEIKPKKTTDTSTKPFHENSKPSGAKPNRSVRAFKRKPVLECCFLAYVLLEFTYQVACLIYS</sequence>
<keyword evidence="8" id="KW-1015">Disulfide bond</keyword>
<dbReference type="AlphaFoldDB" id="A0A1G4MIY8"/>
<keyword evidence="9" id="KW-0325">Glycoprotein</keyword>
<dbReference type="OMA" id="IRVYNID"/>
<dbReference type="PANTHER" id="PTHR31468">
    <property type="entry name" value="1,3-BETA-GLUCANOSYLTRANSFERASE GAS1"/>
    <property type="match status" value="1"/>
</dbReference>
<evidence type="ECO:0000256" key="4">
    <source>
        <dbReference type="ARBA" id="ARBA00022622"/>
    </source>
</evidence>
<keyword evidence="14" id="KW-1133">Transmembrane helix</keyword>
<organism evidence="15 16">
    <name type="scientific">Lachancea fermentati</name>
    <name type="common">Zygosaccharomyces fermentati</name>
    <dbReference type="NCBI Taxonomy" id="4955"/>
    <lineage>
        <taxon>Eukaryota</taxon>
        <taxon>Fungi</taxon>
        <taxon>Dikarya</taxon>
        <taxon>Ascomycota</taxon>
        <taxon>Saccharomycotina</taxon>
        <taxon>Saccharomycetes</taxon>
        <taxon>Saccharomycetales</taxon>
        <taxon>Saccharomycetaceae</taxon>
        <taxon>Lachancea</taxon>
    </lineage>
</organism>
<feature type="compositionally biased region" description="Basic and acidic residues" evidence="13">
    <location>
        <begin position="443"/>
        <end position="456"/>
    </location>
</feature>
<dbReference type="GO" id="GO:0005886">
    <property type="term" value="C:plasma membrane"/>
    <property type="evidence" value="ECO:0007669"/>
    <property type="project" value="UniProtKB-SubCell"/>
</dbReference>
<dbReference type="FunFam" id="3.20.20.80:FF:000032">
    <property type="entry name" value="1,3-beta-glucanosyltransferase"/>
    <property type="match status" value="1"/>
</dbReference>
<feature type="region of interest" description="Disordered" evidence="13">
    <location>
        <begin position="443"/>
        <end position="465"/>
    </location>
</feature>
<dbReference type="SUPFAM" id="SSF51445">
    <property type="entry name" value="(Trans)glycosidases"/>
    <property type="match status" value="1"/>
</dbReference>
<keyword evidence="5 12" id="KW-0808">Transferase</keyword>
<proteinExistence type="inferred from homology"/>
<dbReference type="GO" id="GO:0098552">
    <property type="term" value="C:side of membrane"/>
    <property type="evidence" value="ECO:0007669"/>
    <property type="project" value="UniProtKB-KW"/>
</dbReference>
<evidence type="ECO:0000256" key="11">
    <source>
        <dbReference type="ARBA" id="ARBA00023316"/>
    </source>
</evidence>
<evidence type="ECO:0000256" key="1">
    <source>
        <dbReference type="ARBA" id="ARBA00004196"/>
    </source>
</evidence>
<evidence type="ECO:0000256" key="3">
    <source>
        <dbReference type="ARBA" id="ARBA00007528"/>
    </source>
</evidence>
<evidence type="ECO:0000256" key="10">
    <source>
        <dbReference type="ARBA" id="ARBA00023288"/>
    </source>
</evidence>
<accession>A0A1G4MIY8</accession>
<comment type="similarity">
    <text evidence="3 12">Belongs to the glycosyl hydrolase 72 family.</text>
</comment>
<keyword evidence="10 12" id="KW-0449">Lipoprotein</keyword>
<evidence type="ECO:0000256" key="9">
    <source>
        <dbReference type="ARBA" id="ARBA00023180"/>
    </source>
</evidence>
<dbReference type="GO" id="GO:0042124">
    <property type="term" value="F:1,3-beta-glucanosyltransferase activity"/>
    <property type="evidence" value="ECO:0007669"/>
    <property type="project" value="TreeGrafter"/>
</dbReference>